<dbReference type="WBParaSite" id="PDA_v2.g14882.t1">
    <property type="protein sequence ID" value="PDA_v2.g14882.t1"/>
    <property type="gene ID" value="PDA_v2.g14882"/>
</dbReference>
<dbReference type="GO" id="GO:0006309">
    <property type="term" value="P:apoptotic DNA fragmentation"/>
    <property type="evidence" value="ECO:0007669"/>
    <property type="project" value="TreeGrafter"/>
</dbReference>
<name>A0A914PJE0_9BILA</name>
<protein>
    <submittedName>
        <fullName evidence="4">Uncharacterized protein</fullName>
    </submittedName>
</protein>
<comment type="similarity">
    <text evidence="1">Belongs to the DNase II family.</text>
</comment>
<reference evidence="4" key="1">
    <citation type="submission" date="2022-11" db="UniProtKB">
        <authorList>
            <consortium name="WormBaseParasite"/>
        </authorList>
    </citation>
    <scope>IDENTIFICATION</scope>
</reference>
<evidence type="ECO:0000313" key="4">
    <source>
        <dbReference type="WBParaSite" id="PDA_v2.g14882.t1"/>
    </source>
</evidence>
<keyword evidence="2" id="KW-0378">Hydrolase</keyword>
<dbReference type="PANTHER" id="PTHR10858:SF23">
    <property type="entry name" value="DEOXYRIBONUCLEASE II"/>
    <property type="match status" value="1"/>
</dbReference>
<dbReference type="InterPro" id="IPR004947">
    <property type="entry name" value="DNase_II"/>
</dbReference>
<dbReference type="GO" id="GO:0004531">
    <property type="term" value="F:deoxyribonuclease II activity"/>
    <property type="evidence" value="ECO:0007669"/>
    <property type="project" value="InterPro"/>
</dbReference>
<evidence type="ECO:0000313" key="3">
    <source>
        <dbReference type="Proteomes" id="UP000887578"/>
    </source>
</evidence>
<accession>A0A914PJE0</accession>
<dbReference type="PANTHER" id="PTHR10858">
    <property type="entry name" value="DEOXYRIBONUCLEASE II"/>
    <property type="match status" value="1"/>
</dbReference>
<dbReference type="Proteomes" id="UP000887578">
    <property type="component" value="Unplaced"/>
</dbReference>
<proteinExistence type="inferred from homology"/>
<dbReference type="AlphaFoldDB" id="A0A914PJE0"/>
<evidence type="ECO:0000256" key="1">
    <source>
        <dbReference type="ARBA" id="ARBA00007527"/>
    </source>
</evidence>
<sequence length="253" mass="28657">MRRFAGVNKEANHPTFNMLDQSVVAQAIQKNAKKLLILNLNDQPYEKKEGEDPGSLAHAKGLLIFLGGKNGIKDGQGFYLQHSCPQCEFGHGFPGNAEKLAQHFFCVTINNEGLYALAEYFYVSHPHFTKRIIPELFKKANKYLNAIDNGEFVDKPVHEQVEFKSYGGKDVTIFTKSIKANRDQLWQDIQMPGVKFFVISHYGGEKWRPESNEDFVVVDYIKAARGGWEIGNEHGKYALSDGDRLCFGDVNYM</sequence>
<evidence type="ECO:0000256" key="2">
    <source>
        <dbReference type="ARBA" id="ARBA00022801"/>
    </source>
</evidence>
<organism evidence="3 4">
    <name type="scientific">Panagrolaimus davidi</name>
    <dbReference type="NCBI Taxonomy" id="227884"/>
    <lineage>
        <taxon>Eukaryota</taxon>
        <taxon>Metazoa</taxon>
        <taxon>Ecdysozoa</taxon>
        <taxon>Nematoda</taxon>
        <taxon>Chromadorea</taxon>
        <taxon>Rhabditida</taxon>
        <taxon>Tylenchina</taxon>
        <taxon>Panagrolaimomorpha</taxon>
        <taxon>Panagrolaimoidea</taxon>
        <taxon>Panagrolaimidae</taxon>
        <taxon>Panagrolaimus</taxon>
    </lineage>
</organism>
<dbReference type="Pfam" id="PF03265">
    <property type="entry name" value="DNase_II"/>
    <property type="match status" value="1"/>
</dbReference>
<keyword evidence="3" id="KW-1185">Reference proteome</keyword>